<dbReference type="RefSeq" id="XP_040673236.1">
    <property type="nucleotide sequence ID" value="XM_040818765.1"/>
</dbReference>
<proteinExistence type="predicted"/>
<name>A0A1L9Q124_ASPVE</name>
<accession>A0A1L9Q124</accession>
<dbReference type="Proteomes" id="UP000184073">
    <property type="component" value="Unassembled WGS sequence"/>
</dbReference>
<feature type="non-terminal residue" evidence="1">
    <location>
        <position position="267"/>
    </location>
</feature>
<organism evidence="1 2">
    <name type="scientific">Aspergillus versicolor CBS 583.65</name>
    <dbReference type="NCBI Taxonomy" id="1036611"/>
    <lineage>
        <taxon>Eukaryota</taxon>
        <taxon>Fungi</taxon>
        <taxon>Dikarya</taxon>
        <taxon>Ascomycota</taxon>
        <taxon>Pezizomycotina</taxon>
        <taxon>Eurotiomycetes</taxon>
        <taxon>Eurotiomycetidae</taxon>
        <taxon>Eurotiales</taxon>
        <taxon>Aspergillaceae</taxon>
        <taxon>Aspergillus</taxon>
        <taxon>Aspergillus subgen. Nidulantes</taxon>
    </lineage>
</organism>
<protein>
    <recommendedName>
        <fullName evidence="3">F-box domain-containing protein</fullName>
    </recommendedName>
</protein>
<dbReference type="GeneID" id="63734276"/>
<evidence type="ECO:0008006" key="3">
    <source>
        <dbReference type="Google" id="ProtNLM"/>
    </source>
</evidence>
<dbReference type="EMBL" id="KV878137">
    <property type="protein sequence ID" value="OJJ07474.1"/>
    <property type="molecule type" value="Genomic_DNA"/>
</dbReference>
<gene>
    <name evidence="1" type="ORF">ASPVEDRAFT_93842</name>
</gene>
<dbReference type="VEuPathDB" id="FungiDB:ASPVEDRAFT_93842"/>
<keyword evidence="2" id="KW-1185">Reference proteome</keyword>
<dbReference type="OrthoDB" id="5365320at2759"/>
<evidence type="ECO:0000313" key="2">
    <source>
        <dbReference type="Proteomes" id="UP000184073"/>
    </source>
</evidence>
<feature type="non-terminal residue" evidence="1">
    <location>
        <position position="1"/>
    </location>
</feature>
<sequence length="267" mass="31186">ESHLLALPVELKIQIFRSCPSFTSASQLARTSKHLYGIWNKHLNAIYSGIAPVAIKEHSALCDMLKDFERIPSDSLQTEREHLITVVEASSIGGEFVDTYHVNMPAQPYRDPQVPQTLSPSEERRFVRAHYQILGLLCIDKAAQKKRIEQLDLKTLFLLSDFLCVFDVNGSEDEQIADMLERDPIAYRYLQVELRQRRNKIFRELYGHGYRPRSHTPFQENGRYAWWCDRQQEMLREMLTGRVFRGEKGEVDMSKVRDDMWYDSDAE</sequence>
<reference evidence="2" key="1">
    <citation type="journal article" date="2017" name="Genome Biol.">
        <title>Comparative genomics reveals high biological diversity and specific adaptations in the industrially and medically important fungal genus Aspergillus.</title>
        <authorList>
            <person name="de Vries R.P."/>
            <person name="Riley R."/>
            <person name="Wiebenga A."/>
            <person name="Aguilar-Osorio G."/>
            <person name="Amillis S."/>
            <person name="Uchima C.A."/>
            <person name="Anderluh G."/>
            <person name="Asadollahi M."/>
            <person name="Askin M."/>
            <person name="Barry K."/>
            <person name="Battaglia E."/>
            <person name="Bayram O."/>
            <person name="Benocci T."/>
            <person name="Braus-Stromeyer S.A."/>
            <person name="Caldana C."/>
            <person name="Canovas D."/>
            <person name="Cerqueira G.C."/>
            <person name="Chen F."/>
            <person name="Chen W."/>
            <person name="Choi C."/>
            <person name="Clum A."/>
            <person name="Dos Santos R.A."/>
            <person name="Damasio A.R."/>
            <person name="Diallinas G."/>
            <person name="Emri T."/>
            <person name="Fekete E."/>
            <person name="Flipphi M."/>
            <person name="Freyberg S."/>
            <person name="Gallo A."/>
            <person name="Gournas C."/>
            <person name="Habgood R."/>
            <person name="Hainaut M."/>
            <person name="Harispe M.L."/>
            <person name="Henrissat B."/>
            <person name="Hilden K.S."/>
            <person name="Hope R."/>
            <person name="Hossain A."/>
            <person name="Karabika E."/>
            <person name="Karaffa L."/>
            <person name="Karanyi Z."/>
            <person name="Krasevec N."/>
            <person name="Kuo A."/>
            <person name="Kusch H."/>
            <person name="LaButti K."/>
            <person name="Lagendijk E.L."/>
            <person name="Lapidus A."/>
            <person name="Levasseur A."/>
            <person name="Lindquist E."/>
            <person name="Lipzen A."/>
            <person name="Logrieco A.F."/>
            <person name="MacCabe A."/>
            <person name="Maekelae M.R."/>
            <person name="Malavazi I."/>
            <person name="Melin P."/>
            <person name="Meyer V."/>
            <person name="Mielnichuk N."/>
            <person name="Miskei M."/>
            <person name="Molnar A.P."/>
            <person name="Mule G."/>
            <person name="Ngan C.Y."/>
            <person name="Orejas M."/>
            <person name="Orosz E."/>
            <person name="Ouedraogo J.P."/>
            <person name="Overkamp K.M."/>
            <person name="Park H.-S."/>
            <person name="Perrone G."/>
            <person name="Piumi F."/>
            <person name="Punt P.J."/>
            <person name="Ram A.F."/>
            <person name="Ramon A."/>
            <person name="Rauscher S."/>
            <person name="Record E."/>
            <person name="Riano-Pachon D.M."/>
            <person name="Robert V."/>
            <person name="Roehrig J."/>
            <person name="Ruller R."/>
            <person name="Salamov A."/>
            <person name="Salih N.S."/>
            <person name="Samson R.A."/>
            <person name="Sandor E."/>
            <person name="Sanguinetti M."/>
            <person name="Schuetze T."/>
            <person name="Sepcic K."/>
            <person name="Shelest E."/>
            <person name="Sherlock G."/>
            <person name="Sophianopoulou V."/>
            <person name="Squina F.M."/>
            <person name="Sun H."/>
            <person name="Susca A."/>
            <person name="Todd R.B."/>
            <person name="Tsang A."/>
            <person name="Unkles S.E."/>
            <person name="van de Wiele N."/>
            <person name="van Rossen-Uffink D."/>
            <person name="Oliveira J.V."/>
            <person name="Vesth T.C."/>
            <person name="Visser J."/>
            <person name="Yu J.-H."/>
            <person name="Zhou M."/>
            <person name="Andersen M.R."/>
            <person name="Archer D.B."/>
            <person name="Baker S.E."/>
            <person name="Benoit I."/>
            <person name="Brakhage A.A."/>
            <person name="Braus G.H."/>
            <person name="Fischer R."/>
            <person name="Frisvad J.C."/>
            <person name="Goldman G.H."/>
            <person name="Houbraken J."/>
            <person name="Oakley B."/>
            <person name="Pocsi I."/>
            <person name="Scazzocchio C."/>
            <person name="Seiboth B."/>
            <person name="vanKuyk P.A."/>
            <person name="Wortman J."/>
            <person name="Dyer P.S."/>
            <person name="Grigoriev I.V."/>
        </authorList>
    </citation>
    <scope>NUCLEOTIDE SEQUENCE [LARGE SCALE GENOMIC DNA]</scope>
    <source>
        <strain evidence="2">CBS 583.65</strain>
    </source>
</reference>
<dbReference type="AlphaFoldDB" id="A0A1L9Q124"/>
<evidence type="ECO:0000313" key="1">
    <source>
        <dbReference type="EMBL" id="OJJ07474.1"/>
    </source>
</evidence>